<name>A0ABP1RMD7_9HEXA</name>
<organism evidence="2 3">
    <name type="scientific">Orchesella dallaii</name>
    <dbReference type="NCBI Taxonomy" id="48710"/>
    <lineage>
        <taxon>Eukaryota</taxon>
        <taxon>Metazoa</taxon>
        <taxon>Ecdysozoa</taxon>
        <taxon>Arthropoda</taxon>
        <taxon>Hexapoda</taxon>
        <taxon>Collembola</taxon>
        <taxon>Entomobryomorpha</taxon>
        <taxon>Entomobryoidea</taxon>
        <taxon>Orchesellidae</taxon>
        <taxon>Orchesellinae</taxon>
        <taxon>Orchesella</taxon>
    </lineage>
</organism>
<feature type="transmembrane region" description="Helical" evidence="1">
    <location>
        <begin position="185"/>
        <end position="206"/>
    </location>
</feature>
<keyword evidence="1" id="KW-0812">Transmembrane</keyword>
<evidence type="ECO:0008006" key="4">
    <source>
        <dbReference type="Google" id="ProtNLM"/>
    </source>
</evidence>
<proteinExistence type="predicted"/>
<keyword evidence="1" id="KW-1133">Transmembrane helix</keyword>
<evidence type="ECO:0000313" key="3">
    <source>
        <dbReference type="Proteomes" id="UP001642540"/>
    </source>
</evidence>
<feature type="transmembrane region" description="Helical" evidence="1">
    <location>
        <begin position="293"/>
        <end position="316"/>
    </location>
</feature>
<feature type="transmembrane region" description="Helical" evidence="1">
    <location>
        <begin position="142"/>
        <end position="164"/>
    </location>
</feature>
<feature type="transmembrane region" description="Helical" evidence="1">
    <location>
        <begin position="45"/>
        <end position="69"/>
    </location>
</feature>
<keyword evidence="3" id="KW-1185">Reference proteome</keyword>
<comment type="caution">
    <text evidence="2">The sequence shown here is derived from an EMBL/GenBank/DDBJ whole genome shotgun (WGS) entry which is preliminary data.</text>
</comment>
<dbReference type="EMBL" id="CAXLJM020000085">
    <property type="protein sequence ID" value="CAL8130817.1"/>
    <property type="molecule type" value="Genomic_DNA"/>
</dbReference>
<accession>A0ABP1RMD7</accession>
<evidence type="ECO:0000256" key="1">
    <source>
        <dbReference type="SAM" id="Phobius"/>
    </source>
</evidence>
<keyword evidence="1" id="KW-0472">Membrane</keyword>
<feature type="transmembrane region" description="Helical" evidence="1">
    <location>
        <begin position="264"/>
        <end position="287"/>
    </location>
</feature>
<dbReference type="Proteomes" id="UP001642540">
    <property type="component" value="Unassembled WGS sequence"/>
</dbReference>
<reference evidence="2 3" key="1">
    <citation type="submission" date="2024-08" db="EMBL/GenBank/DDBJ databases">
        <authorList>
            <person name="Cucini C."/>
            <person name="Frati F."/>
        </authorList>
    </citation>
    <scope>NUCLEOTIDE SEQUENCE [LARGE SCALE GENOMIC DNA]</scope>
</reference>
<protein>
    <recommendedName>
        <fullName evidence="4">Gustatory receptor</fullName>
    </recommendedName>
</protein>
<evidence type="ECO:0000313" key="2">
    <source>
        <dbReference type="EMBL" id="CAL8130817.1"/>
    </source>
</evidence>
<feature type="transmembrane region" description="Helical" evidence="1">
    <location>
        <begin position="81"/>
        <end position="102"/>
    </location>
</feature>
<gene>
    <name evidence="2" type="ORF">ODALV1_LOCUS23899</name>
</gene>
<sequence length="397" mass="45855">MLSSTKLKALRSVKYIYWFWYEFPIGFDLQSLKIYVQSPTKWIPWYIGIADISLVLVTNLYILTTFFLLGWKREGFRAFQIIVVAVGCYVHLSAVLVGRSMLGKDIKLNLDIVTKYLQLEFKVLSRYQKALLDPKRKDFLDAIFWSFQLLHVSSFGVIAFCIYAKVDTTYWLFEDIFGKNHQHRFSSEVSEILFLIRVLILFVTVVENARMMVPFGLLIAETLSRISKLVTVLSFKVTNSRDFFKYYIQLTVLCNFAEKISNQIFFVTLAFLYCIFIQCACLCIRGYGRLDMLVYGLFVDFLVISCVALFIGLRLFAELGEKLVSLPRIKKNEMGLKHVKQCSFSSKFDKKRSAALMPIAFSFGRFYPMGANFSRNLVGNLIEDLMASILVIEKVLS</sequence>